<organism evidence="1 2">
    <name type="scientific">Panagrolaimus sp. ES5</name>
    <dbReference type="NCBI Taxonomy" id="591445"/>
    <lineage>
        <taxon>Eukaryota</taxon>
        <taxon>Metazoa</taxon>
        <taxon>Ecdysozoa</taxon>
        <taxon>Nematoda</taxon>
        <taxon>Chromadorea</taxon>
        <taxon>Rhabditida</taxon>
        <taxon>Tylenchina</taxon>
        <taxon>Panagrolaimomorpha</taxon>
        <taxon>Panagrolaimoidea</taxon>
        <taxon>Panagrolaimidae</taxon>
        <taxon>Panagrolaimus</taxon>
    </lineage>
</organism>
<accession>A0AC34GLB8</accession>
<proteinExistence type="predicted"/>
<dbReference type="WBParaSite" id="ES5_v2.g30476.t1">
    <property type="protein sequence ID" value="ES5_v2.g30476.t1"/>
    <property type="gene ID" value="ES5_v2.g30476"/>
</dbReference>
<dbReference type="Proteomes" id="UP000887579">
    <property type="component" value="Unplaced"/>
</dbReference>
<evidence type="ECO:0000313" key="1">
    <source>
        <dbReference type="Proteomes" id="UP000887579"/>
    </source>
</evidence>
<reference evidence="2" key="1">
    <citation type="submission" date="2022-11" db="UniProtKB">
        <authorList>
            <consortium name="WormBaseParasite"/>
        </authorList>
    </citation>
    <scope>IDENTIFICATION</scope>
</reference>
<protein>
    <submittedName>
        <fullName evidence="2">Uncharacterized protein</fullName>
    </submittedName>
</protein>
<name>A0AC34GLB8_9BILA</name>
<evidence type="ECO:0000313" key="2">
    <source>
        <dbReference type="WBParaSite" id="ES5_v2.g30476.t1"/>
    </source>
</evidence>
<sequence length="153" mass="17493">MKTFAKYIVRNAMEKQERQKQERIFKGVRSLKRPPPKDADENNVEQKKIKVEVQEAEAKEEEENEKVVTESSLMIDEEEENDEKEDVKPTINNVKSMNVSESMDTVKPSLDSAGDSILDQLFEAATQPSLIKDQKPIKAEVDVLDSILSHMED</sequence>